<evidence type="ECO:0000256" key="1">
    <source>
        <dbReference type="SAM" id="MobiDB-lite"/>
    </source>
</evidence>
<feature type="region of interest" description="Disordered" evidence="1">
    <location>
        <begin position="72"/>
        <end position="97"/>
    </location>
</feature>
<gene>
    <name evidence="2" type="ORF">AAW51_4108</name>
</gene>
<sequence length="97" mass="10667">MAWSLSQIAELVEEVKSLGCLEQLVGEAAHRKLVVRVPPETVNFVKSFLFREGHHKKSLKARDIIVSAHCFQQPQVPDGGPPLPPDGPPRPDAPPPF</sequence>
<dbReference type="Proteomes" id="UP000035352">
    <property type="component" value="Chromosome"/>
</dbReference>
<evidence type="ECO:0000313" key="2">
    <source>
        <dbReference type="EMBL" id="AKJ30799.1"/>
    </source>
</evidence>
<name>A0A0G3BMY6_9BURK</name>
<organism evidence="2 3">
    <name type="scientific">Caldimonas brevitalea</name>
    <dbReference type="NCBI Taxonomy" id="413882"/>
    <lineage>
        <taxon>Bacteria</taxon>
        <taxon>Pseudomonadati</taxon>
        <taxon>Pseudomonadota</taxon>
        <taxon>Betaproteobacteria</taxon>
        <taxon>Burkholderiales</taxon>
        <taxon>Sphaerotilaceae</taxon>
        <taxon>Caldimonas</taxon>
    </lineage>
</organism>
<proteinExistence type="predicted"/>
<feature type="compositionally biased region" description="Pro residues" evidence="1">
    <location>
        <begin position="79"/>
        <end position="97"/>
    </location>
</feature>
<dbReference type="EMBL" id="CP011371">
    <property type="protein sequence ID" value="AKJ30799.1"/>
    <property type="molecule type" value="Genomic_DNA"/>
</dbReference>
<keyword evidence="3" id="KW-1185">Reference proteome</keyword>
<dbReference type="KEGG" id="pbh:AAW51_4108"/>
<reference evidence="2 3" key="1">
    <citation type="submission" date="2015-05" db="EMBL/GenBank/DDBJ databases">
        <authorList>
            <person name="Tang B."/>
            <person name="Yu Y."/>
        </authorList>
    </citation>
    <scope>NUCLEOTIDE SEQUENCE [LARGE SCALE GENOMIC DNA]</scope>
    <source>
        <strain evidence="2 3">DSM 7029</strain>
    </source>
</reference>
<protein>
    <submittedName>
        <fullName evidence="2">Uncharacterized protein</fullName>
    </submittedName>
</protein>
<dbReference type="AlphaFoldDB" id="A0A0G3BMY6"/>
<accession>A0A0G3BMY6</accession>
<evidence type="ECO:0000313" key="3">
    <source>
        <dbReference type="Proteomes" id="UP000035352"/>
    </source>
</evidence>